<feature type="compositionally biased region" description="Basic and acidic residues" evidence="1">
    <location>
        <begin position="12"/>
        <end position="23"/>
    </location>
</feature>
<evidence type="ECO:0000313" key="2">
    <source>
        <dbReference type="EMBL" id="MBA4656479.1"/>
    </source>
</evidence>
<reference evidence="2" key="2">
    <citation type="submission" date="2020-07" db="EMBL/GenBank/DDBJ databases">
        <authorList>
            <person name="Vera ALvarez R."/>
            <person name="Arias-Moreno D.M."/>
            <person name="Jimenez-Jacinto V."/>
            <person name="Jimenez-Bremont J.F."/>
            <person name="Swaminathan K."/>
            <person name="Moose S.P."/>
            <person name="Guerrero-Gonzalez M.L."/>
            <person name="Marino-Ramirez L."/>
            <person name="Landsman D."/>
            <person name="Rodriguez-Kessler M."/>
            <person name="Delgado-Sanchez P."/>
        </authorList>
    </citation>
    <scope>NUCLEOTIDE SEQUENCE</scope>
    <source>
        <tissue evidence="2">Cladode</tissue>
    </source>
</reference>
<accession>A0A7C9A0P9</accession>
<protein>
    <submittedName>
        <fullName evidence="2">Uncharacterized protein</fullName>
    </submittedName>
</protein>
<sequence>MDGGKELMPVPDKSRSLRDDIQPKNDGGISDNFSFFCKNKVESTEHTGIGLCGNSASSEFTKESTFALLHNSTGGNSSRSPLSFTHKAKLFASATLRAAFLNMMGILTCFELLPLSNRYPSMKVSKLL</sequence>
<name>A0A7C9A0P9_OPUST</name>
<feature type="region of interest" description="Disordered" evidence="1">
    <location>
        <begin position="1"/>
        <end position="27"/>
    </location>
</feature>
<organism evidence="2">
    <name type="scientific">Opuntia streptacantha</name>
    <name type="common">Prickly pear cactus</name>
    <name type="synonym">Opuntia cardona</name>
    <dbReference type="NCBI Taxonomy" id="393608"/>
    <lineage>
        <taxon>Eukaryota</taxon>
        <taxon>Viridiplantae</taxon>
        <taxon>Streptophyta</taxon>
        <taxon>Embryophyta</taxon>
        <taxon>Tracheophyta</taxon>
        <taxon>Spermatophyta</taxon>
        <taxon>Magnoliopsida</taxon>
        <taxon>eudicotyledons</taxon>
        <taxon>Gunneridae</taxon>
        <taxon>Pentapetalae</taxon>
        <taxon>Caryophyllales</taxon>
        <taxon>Cactineae</taxon>
        <taxon>Cactaceae</taxon>
        <taxon>Opuntioideae</taxon>
        <taxon>Opuntia</taxon>
    </lineage>
</organism>
<reference evidence="2" key="1">
    <citation type="journal article" date="2013" name="J. Plant Res.">
        <title>Effect of fungi and light on seed germination of three Opuntia species from semiarid lands of central Mexico.</title>
        <authorList>
            <person name="Delgado-Sanchez P."/>
            <person name="Jimenez-Bremont J.F."/>
            <person name="Guerrero-Gonzalez Mde L."/>
            <person name="Flores J."/>
        </authorList>
    </citation>
    <scope>NUCLEOTIDE SEQUENCE</scope>
    <source>
        <tissue evidence="2">Cladode</tissue>
    </source>
</reference>
<proteinExistence type="predicted"/>
<evidence type="ECO:0000256" key="1">
    <source>
        <dbReference type="SAM" id="MobiDB-lite"/>
    </source>
</evidence>
<dbReference type="EMBL" id="GISG01192309">
    <property type="protein sequence ID" value="MBA4656479.1"/>
    <property type="molecule type" value="Transcribed_RNA"/>
</dbReference>
<dbReference type="EMBL" id="GISG01192307">
    <property type="protein sequence ID" value="MBA4656477.1"/>
    <property type="molecule type" value="Transcribed_RNA"/>
</dbReference>
<dbReference type="AlphaFoldDB" id="A0A7C9A0P9"/>